<comment type="caution">
    <text evidence="2">The sequence shown here is derived from an EMBL/GenBank/DDBJ whole genome shotgun (WGS) entry which is preliminary data.</text>
</comment>
<feature type="compositionally biased region" description="Low complexity" evidence="1">
    <location>
        <begin position="1"/>
        <end position="37"/>
    </location>
</feature>
<evidence type="ECO:0000313" key="3">
    <source>
        <dbReference type="Proteomes" id="UP001501867"/>
    </source>
</evidence>
<dbReference type="EMBL" id="BAAABV010000028">
    <property type="protein sequence ID" value="GAA0315720.1"/>
    <property type="molecule type" value="Genomic_DNA"/>
</dbReference>
<sequence length="118" mass="11712">MSAAQSPPGWAGTAPAGAAAGSTATTAATSAAKASRPFIGLSSPDGGAHHRARAPRSGGSRAGVTANVTPGNRIRMPVDTPQGTGAVRVRREPGRGRSARPAGPGGIRVRRNPGSAWR</sequence>
<proteinExistence type="predicted"/>
<name>A0ABP3FHQ6_9ACTN</name>
<keyword evidence="3" id="KW-1185">Reference proteome</keyword>
<feature type="region of interest" description="Disordered" evidence="1">
    <location>
        <begin position="1"/>
        <end position="118"/>
    </location>
</feature>
<evidence type="ECO:0000256" key="1">
    <source>
        <dbReference type="SAM" id="MobiDB-lite"/>
    </source>
</evidence>
<evidence type="ECO:0000313" key="2">
    <source>
        <dbReference type="EMBL" id="GAA0315720.1"/>
    </source>
</evidence>
<accession>A0ABP3FHQ6</accession>
<protein>
    <submittedName>
        <fullName evidence="2">Uncharacterized protein</fullName>
    </submittedName>
</protein>
<organism evidence="2 3">
    <name type="scientific">Streptomyces polychromogenes</name>
    <dbReference type="NCBI Taxonomy" id="67342"/>
    <lineage>
        <taxon>Bacteria</taxon>
        <taxon>Bacillati</taxon>
        <taxon>Actinomycetota</taxon>
        <taxon>Actinomycetes</taxon>
        <taxon>Kitasatosporales</taxon>
        <taxon>Streptomycetaceae</taxon>
        <taxon>Streptomyces</taxon>
    </lineage>
</organism>
<dbReference type="Proteomes" id="UP001501867">
    <property type="component" value="Unassembled WGS sequence"/>
</dbReference>
<reference evidence="3" key="1">
    <citation type="journal article" date="2019" name="Int. J. Syst. Evol. Microbiol.">
        <title>The Global Catalogue of Microorganisms (GCM) 10K type strain sequencing project: providing services to taxonomists for standard genome sequencing and annotation.</title>
        <authorList>
            <consortium name="The Broad Institute Genomics Platform"/>
            <consortium name="The Broad Institute Genome Sequencing Center for Infectious Disease"/>
            <person name="Wu L."/>
            <person name="Ma J."/>
        </authorList>
    </citation>
    <scope>NUCLEOTIDE SEQUENCE [LARGE SCALE GENOMIC DNA]</scope>
    <source>
        <strain evidence="3">JCM 4505</strain>
    </source>
</reference>
<gene>
    <name evidence="2" type="ORF">GCM10010302_63510</name>
</gene>